<gene>
    <name evidence="1" type="ORF">OSB1V03_LOCUS17487</name>
</gene>
<accession>A0A7R9LDE9</accession>
<proteinExistence type="predicted"/>
<dbReference type="Gene3D" id="3.40.50.2000">
    <property type="entry name" value="Glycogen Phosphorylase B"/>
    <property type="match status" value="1"/>
</dbReference>
<name>A0A7R9LDE9_9ACAR</name>
<reference evidence="1" key="1">
    <citation type="submission" date="2020-11" db="EMBL/GenBank/DDBJ databases">
        <authorList>
            <person name="Tran Van P."/>
        </authorList>
    </citation>
    <scope>NUCLEOTIDE SEQUENCE</scope>
</reference>
<dbReference type="OrthoDB" id="5835829at2759"/>
<protein>
    <recommendedName>
        <fullName evidence="3">UDP-glycosyltransferase</fullName>
    </recommendedName>
</protein>
<feature type="non-terminal residue" evidence="1">
    <location>
        <position position="1"/>
    </location>
</feature>
<organism evidence="1">
    <name type="scientific">Medioppia subpectinata</name>
    <dbReference type="NCBI Taxonomy" id="1979941"/>
    <lineage>
        <taxon>Eukaryota</taxon>
        <taxon>Metazoa</taxon>
        <taxon>Ecdysozoa</taxon>
        <taxon>Arthropoda</taxon>
        <taxon>Chelicerata</taxon>
        <taxon>Arachnida</taxon>
        <taxon>Acari</taxon>
        <taxon>Acariformes</taxon>
        <taxon>Sarcoptiformes</taxon>
        <taxon>Oribatida</taxon>
        <taxon>Brachypylina</taxon>
        <taxon>Oppioidea</taxon>
        <taxon>Oppiidae</taxon>
        <taxon>Medioppia</taxon>
    </lineage>
</organism>
<evidence type="ECO:0008006" key="3">
    <source>
        <dbReference type="Google" id="ProtNLM"/>
    </source>
</evidence>
<evidence type="ECO:0000313" key="2">
    <source>
        <dbReference type="Proteomes" id="UP000759131"/>
    </source>
</evidence>
<dbReference type="Proteomes" id="UP000759131">
    <property type="component" value="Unassembled WGS sequence"/>
</dbReference>
<dbReference type="EMBL" id="CAJPIZ010021180">
    <property type="protein sequence ID" value="CAG2117534.1"/>
    <property type="molecule type" value="Genomic_DNA"/>
</dbReference>
<evidence type="ECO:0000313" key="1">
    <source>
        <dbReference type="EMBL" id="CAD7638681.1"/>
    </source>
</evidence>
<dbReference type="AlphaFoldDB" id="A0A7R9LDE9"/>
<sequence>MYIKLTILFAPMDGVGHVNACIGLAEVLLSRGHKVVFAIDQPFAGKLSPFGFIEETFTSEETNGQKPGENGAKHLLASGLLSDVTSYKSAEIMQSLPFFEIIVNKMRANEPQLKAIIAKHNPDVYIIDDFAASPTLIHSTKPWVFLFSGNPLFVINDERTPPGTSGYHSNGDQKEWQIFRELSKDMFKKLNIKYNEWMKEEGYPINTENKGISDSPYLNIYGYPEELDYLDLRPLPEKWLRVDAFMRRGEKQEFKIPDKFRDRDIEKSKLIY</sequence>
<dbReference type="EMBL" id="OC875755">
    <property type="protein sequence ID" value="CAD7638681.1"/>
    <property type="molecule type" value="Genomic_DNA"/>
</dbReference>
<keyword evidence="2" id="KW-1185">Reference proteome</keyword>
<dbReference type="SUPFAM" id="SSF53756">
    <property type="entry name" value="UDP-Glycosyltransferase/glycogen phosphorylase"/>
    <property type="match status" value="1"/>
</dbReference>